<gene>
    <name evidence="1" type="ORF">LPLAT_LOCUS12102</name>
</gene>
<evidence type="ECO:0000313" key="1">
    <source>
        <dbReference type="EMBL" id="CAL1686775.1"/>
    </source>
</evidence>
<organism evidence="1 2">
    <name type="scientific">Lasius platythorax</name>
    <dbReference type="NCBI Taxonomy" id="488582"/>
    <lineage>
        <taxon>Eukaryota</taxon>
        <taxon>Metazoa</taxon>
        <taxon>Ecdysozoa</taxon>
        <taxon>Arthropoda</taxon>
        <taxon>Hexapoda</taxon>
        <taxon>Insecta</taxon>
        <taxon>Pterygota</taxon>
        <taxon>Neoptera</taxon>
        <taxon>Endopterygota</taxon>
        <taxon>Hymenoptera</taxon>
        <taxon>Apocrita</taxon>
        <taxon>Aculeata</taxon>
        <taxon>Formicoidea</taxon>
        <taxon>Formicidae</taxon>
        <taxon>Formicinae</taxon>
        <taxon>Lasius</taxon>
        <taxon>Lasius</taxon>
    </lineage>
</organism>
<dbReference type="AlphaFoldDB" id="A0AAV2P6M6"/>
<evidence type="ECO:0000313" key="2">
    <source>
        <dbReference type="Proteomes" id="UP001497644"/>
    </source>
</evidence>
<protein>
    <submittedName>
        <fullName evidence="1">Uncharacterized protein</fullName>
    </submittedName>
</protein>
<dbReference type="EMBL" id="OZ034830">
    <property type="protein sequence ID" value="CAL1686775.1"/>
    <property type="molecule type" value="Genomic_DNA"/>
</dbReference>
<accession>A0AAV2P6M6</accession>
<name>A0AAV2P6M6_9HYME</name>
<dbReference type="Proteomes" id="UP001497644">
    <property type="component" value="Chromosome 7"/>
</dbReference>
<reference evidence="1" key="1">
    <citation type="submission" date="2024-04" db="EMBL/GenBank/DDBJ databases">
        <authorList>
            <consortium name="Molecular Ecology Group"/>
        </authorList>
    </citation>
    <scope>NUCLEOTIDE SEQUENCE</scope>
</reference>
<keyword evidence="2" id="KW-1185">Reference proteome</keyword>
<sequence length="70" mass="8276">MSYNIQAKLDFKDENVALSQAQKSRFEKKWTVCDSGKWDFDRSRDTKLPLKNELWPAAVDRKVERVNQSE</sequence>
<proteinExistence type="predicted"/>